<evidence type="ECO:0000313" key="1">
    <source>
        <dbReference type="EMBL" id="KAK1444167.1"/>
    </source>
</evidence>
<accession>A0AAD8PF66</accession>
<dbReference type="EMBL" id="JAVEPI010000001">
    <property type="protein sequence ID" value="KAK1444167.1"/>
    <property type="molecule type" value="Genomic_DNA"/>
</dbReference>
<sequence>MLLSTRCLRSNDRGISLQRFLCNRSIDILLRFRALAKRLRTRAKYYNRYTYRSTDSVDASVVESFSKLDKDPIDYEKVAKELVGELISKISFLSNGDCIQVANVLSRIKKPIYRIKHGKDKRLSESGVDSVLEDGKSTSVVKSHATVQQRAQSALTVSKIHEGLANDSTIRLIVKSQRLLFTHLLEAYKNKVLTKAQRYYLYCLLSKECSLVPVDTWMDLKSQLEQDIELTRSYMPFELANILLIYDQICRWIRKRMDVETTANTISGSHIVPIENAVSINTDRSTLHDTFNYAFLDAVLKKLTSVLDQLKSDKIVKLLYLQCSRNLYNKEFFTKAFVKLASQFGCNEGDVDVYRTAIGIYHRATVSNMLKEFKLASSGVDQVIGNLLEGNKFVEKALAVVEDSDSTGRQDGIEALQLKGLNEFIEMSSVSLIGLLCLFIQASKGDKRLRRNIADVTSPLMDNHCADEQLRSALSRCITLDLSSAEGNTVIKQERLISHLCHLLKVTLTNVRFLVTLMRSLQDTEKQLQIRCRSALHLQCYGYIAASYAEILEINHKGIENTSLHEEVKPVLETLRRISTEAEKSDQNVVIELTKEMSEILEAIT</sequence>
<keyword evidence="2" id="KW-1185">Reference proteome</keyword>
<organism evidence="1 2">
    <name type="scientific">Babesia gibsoni</name>
    <dbReference type="NCBI Taxonomy" id="33632"/>
    <lineage>
        <taxon>Eukaryota</taxon>
        <taxon>Sar</taxon>
        <taxon>Alveolata</taxon>
        <taxon>Apicomplexa</taxon>
        <taxon>Aconoidasida</taxon>
        <taxon>Piroplasmida</taxon>
        <taxon>Babesiidae</taxon>
        <taxon>Babesia</taxon>
    </lineage>
</organism>
<proteinExistence type="predicted"/>
<dbReference type="Proteomes" id="UP001230268">
    <property type="component" value="Unassembled WGS sequence"/>
</dbReference>
<name>A0AAD8PF66_BABGI</name>
<dbReference type="AlphaFoldDB" id="A0AAD8PF66"/>
<reference evidence="1" key="1">
    <citation type="submission" date="2023-08" db="EMBL/GenBank/DDBJ databases">
        <title>Draft sequence of the Babesia gibsoni genome.</title>
        <authorList>
            <person name="Yamagishi J.Y."/>
            <person name="Xuan X.X."/>
        </authorList>
    </citation>
    <scope>NUCLEOTIDE SEQUENCE</scope>
    <source>
        <strain evidence="1">Azabu</strain>
    </source>
</reference>
<protein>
    <submittedName>
        <fullName evidence="1">Uncharacterized protein</fullName>
    </submittedName>
</protein>
<evidence type="ECO:0000313" key="2">
    <source>
        <dbReference type="Proteomes" id="UP001230268"/>
    </source>
</evidence>
<comment type="caution">
    <text evidence="1">The sequence shown here is derived from an EMBL/GenBank/DDBJ whole genome shotgun (WGS) entry which is preliminary data.</text>
</comment>
<gene>
    <name evidence="1" type="ORF">BgAZ_100730</name>
</gene>